<accession>A0ABS2GTG6</accession>
<dbReference type="InterPro" id="IPR011611">
    <property type="entry name" value="PfkB_dom"/>
</dbReference>
<evidence type="ECO:0000256" key="5">
    <source>
        <dbReference type="ARBA" id="ARBA00022840"/>
    </source>
</evidence>
<comment type="cofactor">
    <cofactor evidence="9">
        <name>Mg(2+)</name>
        <dbReference type="ChEBI" id="CHEBI:18420"/>
    </cofactor>
    <text evidence="9">Requires a divalent cation, most likely magnesium in vivo, as an electrophilic catalyst to aid phosphoryl group transfer. It is the chelate of the metal and the nucleotide that is the actual substrate.</text>
</comment>
<dbReference type="Pfam" id="PF00294">
    <property type="entry name" value="PfkB"/>
    <property type="match status" value="1"/>
</dbReference>
<feature type="binding site" evidence="9">
    <location>
        <position position="294"/>
    </location>
    <ligand>
        <name>K(+)</name>
        <dbReference type="ChEBI" id="CHEBI:29103"/>
    </ligand>
</feature>
<dbReference type="InterPro" id="IPR002139">
    <property type="entry name" value="Ribo/fructo_kinase"/>
</dbReference>
<feature type="binding site" evidence="9">
    <location>
        <begin position="214"/>
        <end position="219"/>
    </location>
    <ligand>
        <name>ATP</name>
        <dbReference type="ChEBI" id="CHEBI:30616"/>
    </ligand>
</feature>
<feature type="binding site" evidence="9">
    <location>
        <position position="290"/>
    </location>
    <ligand>
        <name>K(+)</name>
        <dbReference type="ChEBI" id="CHEBI:29103"/>
    </ligand>
</feature>
<comment type="similarity">
    <text evidence="9">Belongs to the carbohydrate kinase PfkB family. Ribokinase subfamily.</text>
</comment>
<feature type="binding site" evidence="9">
    <location>
        <begin position="38"/>
        <end position="42"/>
    </location>
    <ligand>
        <name>substrate</name>
    </ligand>
</feature>
<dbReference type="CDD" id="cd01174">
    <property type="entry name" value="ribokinase"/>
    <property type="match status" value="1"/>
</dbReference>
<feature type="binding site" evidence="9">
    <location>
        <position position="285"/>
    </location>
    <ligand>
        <name>K(+)</name>
        <dbReference type="ChEBI" id="CHEBI:29103"/>
    </ligand>
</feature>
<keyword evidence="6 9" id="KW-0460">Magnesium</keyword>
<evidence type="ECO:0000313" key="11">
    <source>
        <dbReference type="EMBL" id="MBM6928137.1"/>
    </source>
</evidence>
<dbReference type="EC" id="2.7.1.15" evidence="9"/>
<evidence type="ECO:0000256" key="2">
    <source>
        <dbReference type="ARBA" id="ARBA00022723"/>
    </source>
</evidence>
<evidence type="ECO:0000256" key="7">
    <source>
        <dbReference type="ARBA" id="ARBA00022958"/>
    </source>
</evidence>
<comment type="subunit">
    <text evidence="9">Homodimer.</text>
</comment>
<keyword evidence="5 9" id="KW-0067">ATP-binding</keyword>
<dbReference type="InterPro" id="IPR029056">
    <property type="entry name" value="Ribokinase-like"/>
</dbReference>
<protein>
    <recommendedName>
        <fullName evidence="9">Ribokinase</fullName>
        <shortName evidence="9">RK</shortName>
        <ecNumber evidence="9">2.7.1.15</ecNumber>
    </recommendedName>
</protein>
<gene>
    <name evidence="9" type="primary">rbsK</name>
    <name evidence="11" type="ORF">H5985_02470</name>
</gene>
<feature type="binding site" evidence="9">
    <location>
        <position position="245"/>
    </location>
    <ligand>
        <name>K(+)</name>
        <dbReference type="ChEBI" id="CHEBI:29103"/>
    </ligand>
</feature>
<comment type="function">
    <text evidence="9">Catalyzes the phosphorylation of ribose at O-5 in a reaction requiring ATP and magnesium. The resulting D-ribose-5-phosphate can then be used either for sythesis of nucleotides, histidine, and tryptophan, or as a component of the pentose phosphate pathway.</text>
</comment>
<proteinExistence type="inferred from homology"/>
<dbReference type="SUPFAM" id="SSF53613">
    <property type="entry name" value="Ribokinase-like"/>
    <property type="match status" value="1"/>
</dbReference>
<keyword evidence="8 9" id="KW-0119">Carbohydrate metabolism</keyword>
<keyword evidence="4 9" id="KW-0418">Kinase</keyword>
<evidence type="ECO:0000313" key="12">
    <source>
        <dbReference type="Proteomes" id="UP000777002"/>
    </source>
</evidence>
<feature type="binding site" evidence="9">
    <location>
        <position position="180"/>
    </location>
    <ligand>
        <name>ATP</name>
        <dbReference type="ChEBI" id="CHEBI:30616"/>
    </ligand>
</feature>
<feature type="active site" description="Proton acceptor" evidence="9">
    <location>
        <position position="249"/>
    </location>
</feature>
<evidence type="ECO:0000256" key="9">
    <source>
        <dbReference type="HAMAP-Rule" id="MF_01987"/>
    </source>
</evidence>
<feature type="binding site" evidence="9">
    <location>
        <position position="137"/>
    </location>
    <ligand>
        <name>substrate</name>
    </ligand>
</feature>
<evidence type="ECO:0000256" key="6">
    <source>
        <dbReference type="ARBA" id="ARBA00022842"/>
    </source>
</evidence>
<keyword evidence="3 9" id="KW-0547">Nucleotide-binding</keyword>
<comment type="caution">
    <text evidence="11">The sequence shown here is derived from an EMBL/GenBank/DDBJ whole genome shotgun (WGS) entry which is preliminary data.</text>
</comment>
<dbReference type="RefSeq" id="WP_205049738.1">
    <property type="nucleotide sequence ID" value="NZ_JACJKX010000003.1"/>
</dbReference>
<evidence type="ECO:0000256" key="8">
    <source>
        <dbReference type="ARBA" id="ARBA00023277"/>
    </source>
</evidence>
<dbReference type="InterPro" id="IPR011877">
    <property type="entry name" value="Ribokinase"/>
</dbReference>
<organism evidence="11 12">
    <name type="scientific">Parasutterella secunda</name>
    <dbReference type="NCBI Taxonomy" id="626947"/>
    <lineage>
        <taxon>Bacteria</taxon>
        <taxon>Pseudomonadati</taxon>
        <taxon>Pseudomonadota</taxon>
        <taxon>Betaproteobacteria</taxon>
        <taxon>Burkholderiales</taxon>
        <taxon>Sutterellaceae</taxon>
        <taxon>Parasutterella</taxon>
    </lineage>
</organism>
<comment type="activity regulation">
    <text evidence="9">Activated by a monovalent cation that binds near, but not in, the active site. The most likely occupant of the site in vivo is potassium. Ion binding induces a conformational change that may alter substrate affinity.</text>
</comment>
<comment type="pathway">
    <text evidence="9">Carbohydrate metabolism; D-ribose degradation; D-ribose 5-phosphate from beta-D-ribopyranose: step 2/2.</text>
</comment>
<evidence type="ECO:0000256" key="4">
    <source>
        <dbReference type="ARBA" id="ARBA00022777"/>
    </source>
</evidence>
<feature type="domain" description="Carbohydrate kinase PfkB" evidence="10">
    <location>
        <begin position="5"/>
        <end position="297"/>
    </location>
</feature>
<comment type="caution">
    <text evidence="9">Lacks conserved residue(s) required for the propagation of feature annotation.</text>
</comment>
<feature type="binding site" evidence="9">
    <location>
        <position position="249"/>
    </location>
    <ligand>
        <name>substrate</name>
    </ligand>
</feature>
<feature type="binding site" evidence="9">
    <location>
        <begin position="10"/>
        <end position="12"/>
    </location>
    <ligand>
        <name>substrate</name>
    </ligand>
</feature>
<keyword evidence="9" id="KW-0963">Cytoplasm</keyword>
<reference evidence="11 12" key="1">
    <citation type="journal article" date="2021" name="Sci. Rep.">
        <title>The distribution of antibiotic resistance genes in chicken gut microbiota commensals.</title>
        <authorList>
            <person name="Juricova H."/>
            <person name="Matiasovicova J."/>
            <person name="Kubasova T."/>
            <person name="Cejkova D."/>
            <person name="Rychlik I."/>
        </authorList>
    </citation>
    <scope>NUCLEOTIDE SEQUENCE [LARGE SCALE GENOMIC DNA]</scope>
    <source>
        <strain evidence="11 12">An562</strain>
    </source>
</reference>
<comment type="catalytic activity">
    <reaction evidence="9">
        <text>D-ribose + ATP = D-ribose 5-phosphate + ADP + H(+)</text>
        <dbReference type="Rhea" id="RHEA:13697"/>
        <dbReference type="ChEBI" id="CHEBI:15378"/>
        <dbReference type="ChEBI" id="CHEBI:30616"/>
        <dbReference type="ChEBI" id="CHEBI:47013"/>
        <dbReference type="ChEBI" id="CHEBI:78346"/>
        <dbReference type="ChEBI" id="CHEBI:456216"/>
        <dbReference type="EC" id="2.7.1.15"/>
    </reaction>
</comment>
<feature type="binding site" evidence="9">
    <location>
        <position position="243"/>
    </location>
    <ligand>
        <name>K(+)</name>
        <dbReference type="ChEBI" id="CHEBI:29103"/>
    </ligand>
</feature>
<keyword evidence="1 9" id="KW-0808">Transferase</keyword>
<keyword evidence="12" id="KW-1185">Reference proteome</keyword>
<dbReference type="Proteomes" id="UP000777002">
    <property type="component" value="Unassembled WGS sequence"/>
</dbReference>
<sequence>MRLLNIGSINIDYVYQVEHFLRAGETLEATRRDIFMGGKGLNQSVAAVRSGLNVNHAGVLGKDGLFILDFIKSVGIDTRFLTVNDTVPSGHTVIQVTPDAENAILYFAGTNHLITKEHLCRALDDLTPGDWVLMQNEVNGVPDILSEAKKRGLHTVFNPAPFSDEVLSYPLELVDVLIVNETEAEGILQTQEKDPEVLLDKLRARLLHAHLFLTLGSKGMICELSGPVPYRRLFPAYKVQAVDTTAAGDTFVGYAIGAVMTYFEHGRIEDFEKRIDEAMLAAAICVTQAGAVPSIPDIKEVRKQKVQL</sequence>
<dbReference type="PANTHER" id="PTHR10584">
    <property type="entry name" value="SUGAR KINASE"/>
    <property type="match status" value="1"/>
</dbReference>
<comment type="subcellular location">
    <subcellularLocation>
        <location evidence="9">Cytoplasm</location>
    </subcellularLocation>
</comment>
<dbReference type="Gene3D" id="3.40.1190.20">
    <property type="match status" value="1"/>
</dbReference>
<dbReference type="PANTHER" id="PTHR10584:SF166">
    <property type="entry name" value="RIBOKINASE"/>
    <property type="match status" value="1"/>
</dbReference>
<evidence type="ECO:0000256" key="1">
    <source>
        <dbReference type="ARBA" id="ARBA00022679"/>
    </source>
</evidence>
<feature type="binding site" evidence="9">
    <location>
        <begin position="248"/>
        <end position="249"/>
    </location>
    <ligand>
        <name>ATP</name>
        <dbReference type="ChEBI" id="CHEBI:30616"/>
    </ligand>
</feature>
<evidence type="ECO:0000259" key="10">
    <source>
        <dbReference type="Pfam" id="PF00294"/>
    </source>
</evidence>
<dbReference type="EMBL" id="JACJKX010000003">
    <property type="protein sequence ID" value="MBM6928137.1"/>
    <property type="molecule type" value="Genomic_DNA"/>
</dbReference>
<feature type="binding site" evidence="9">
    <location>
        <position position="288"/>
    </location>
    <ligand>
        <name>K(+)</name>
        <dbReference type="ChEBI" id="CHEBI:29103"/>
    </ligand>
</feature>
<dbReference type="PRINTS" id="PR00990">
    <property type="entry name" value="RIBOKINASE"/>
</dbReference>
<keyword evidence="7 9" id="KW-0630">Potassium</keyword>
<keyword evidence="2 9" id="KW-0479">Metal-binding</keyword>
<dbReference type="HAMAP" id="MF_01987">
    <property type="entry name" value="Ribokinase"/>
    <property type="match status" value="1"/>
</dbReference>
<evidence type="ECO:0000256" key="3">
    <source>
        <dbReference type="ARBA" id="ARBA00022741"/>
    </source>
</evidence>
<name>A0ABS2GTG6_9BURK</name>